<evidence type="ECO:0000256" key="1">
    <source>
        <dbReference type="SAM" id="SignalP"/>
    </source>
</evidence>
<dbReference type="EMBL" id="CAJPDT010000004">
    <property type="protein sequence ID" value="CAF9907822.1"/>
    <property type="molecule type" value="Genomic_DNA"/>
</dbReference>
<feature type="chain" id="PRO_5034316540" evidence="1">
    <location>
        <begin position="24"/>
        <end position="119"/>
    </location>
</feature>
<evidence type="ECO:0000313" key="3">
    <source>
        <dbReference type="Proteomes" id="UP000664534"/>
    </source>
</evidence>
<sequence length="119" mass="12817">MKLSTLVLNASVLILSASTTTNAWYFTTYTSPGCPAGQVSDSFTGDGNKECTPELAPNTFSLLPRPGTLGYCIINVYETLICEDEDEPADVFAEGDTCGSAETRPWRAYKITNCNDGDD</sequence>
<feature type="signal peptide" evidence="1">
    <location>
        <begin position="1"/>
        <end position="23"/>
    </location>
</feature>
<keyword evidence="3" id="KW-1185">Reference proteome</keyword>
<proteinExistence type="predicted"/>
<organism evidence="2 3">
    <name type="scientific">Imshaugia aleurites</name>
    <dbReference type="NCBI Taxonomy" id="172621"/>
    <lineage>
        <taxon>Eukaryota</taxon>
        <taxon>Fungi</taxon>
        <taxon>Dikarya</taxon>
        <taxon>Ascomycota</taxon>
        <taxon>Pezizomycotina</taxon>
        <taxon>Lecanoromycetes</taxon>
        <taxon>OSLEUM clade</taxon>
        <taxon>Lecanoromycetidae</taxon>
        <taxon>Lecanorales</taxon>
        <taxon>Lecanorineae</taxon>
        <taxon>Parmeliaceae</taxon>
        <taxon>Imshaugia</taxon>
    </lineage>
</organism>
<evidence type="ECO:0000313" key="2">
    <source>
        <dbReference type="EMBL" id="CAF9907822.1"/>
    </source>
</evidence>
<dbReference type="Proteomes" id="UP000664534">
    <property type="component" value="Unassembled WGS sequence"/>
</dbReference>
<protein>
    <submittedName>
        <fullName evidence="2">Uncharacterized protein</fullName>
    </submittedName>
</protein>
<keyword evidence="1" id="KW-0732">Signal</keyword>
<name>A0A8H3HYK8_9LECA</name>
<dbReference type="AlphaFoldDB" id="A0A8H3HYK8"/>
<gene>
    <name evidence="2" type="ORF">IMSHALPRED_006507</name>
</gene>
<reference evidence="2" key="1">
    <citation type="submission" date="2021-03" db="EMBL/GenBank/DDBJ databases">
        <authorList>
            <person name="Tagirdzhanova G."/>
        </authorList>
    </citation>
    <scope>NUCLEOTIDE SEQUENCE</scope>
</reference>
<comment type="caution">
    <text evidence="2">The sequence shown here is derived from an EMBL/GenBank/DDBJ whole genome shotgun (WGS) entry which is preliminary data.</text>
</comment>
<accession>A0A8H3HYK8</accession>